<dbReference type="AlphaFoldDB" id="A0A7C8J4E0"/>
<proteinExistence type="predicted"/>
<comment type="caution">
    <text evidence="2">The sequence shown here is derived from an EMBL/GenBank/DDBJ whole genome shotgun (WGS) entry which is preliminary data.</text>
</comment>
<organism evidence="2 3">
    <name type="scientific">Xylaria multiplex</name>
    <dbReference type="NCBI Taxonomy" id="323545"/>
    <lineage>
        <taxon>Eukaryota</taxon>
        <taxon>Fungi</taxon>
        <taxon>Dikarya</taxon>
        <taxon>Ascomycota</taxon>
        <taxon>Pezizomycotina</taxon>
        <taxon>Sordariomycetes</taxon>
        <taxon>Xylariomycetidae</taxon>
        <taxon>Xylariales</taxon>
        <taxon>Xylariaceae</taxon>
        <taxon>Xylaria</taxon>
    </lineage>
</organism>
<evidence type="ECO:0000313" key="2">
    <source>
        <dbReference type="EMBL" id="KAF2970439.1"/>
    </source>
</evidence>
<dbReference type="Proteomes" id="UP000481858">
    <property type="component" value="Unassembled WGS sequence"/>
</dbReference>
<sequence>MARTRRSNIPVEGSWRMIEGENDSFDTTIIQDAFEDDFFVSSGQSQLTSSSQDLASQDSIHDFADRADEDQVILRAPFQPSLASTRHASVDKERTPVPEFFMPTVPVSSSRRYSSARSSRTIRPVANDTPQVRRRAFRQASTDGSYHNYSTETQETHASGQADAPNRPAQHPNLSKRFTNSVPVFIFDCLAWSFSVVGMALHFAKWPVALLLALYIAIGISIAGKNVVTQSISASLQPICRIPGAPLFNFSFCLDNPNIQGWKGRAQPVEFDELMNVQSQFEQVLEDSAQGVSLPMDMKRTEASVRDLRTVIKYSDLPAREELVYEFDGYIETVRQIVDDLQAFNTHVGGAVDSVISINRWTSRFIDSVAVKREAHGSLISQGIEWVFSPFQPVAFDERMILEKYIEHSVFVSDKIQSLILEAQAILRLLLQADDHLQRINEFVIRRGNYVKEKRSEVLWDLWTFIGANNNRLHKLSAQLSLLKQVEAQRTTAVTQLLNLIHDLSDIQTKLSDLRDRVAAPGLLADTMPIPLSVHIETINAGVARLEAARIRIRAEENERLQEALARGKNGIPMIDA</sequence>
<name>A0A7C8J4E0_9PEZI</name>
<feature type="compositionally biased region" description="Polar residues" evidence="1">
    <location>
        <begin position="139"/>
        <end position="159"/>
    </location>
</feature>
<evidence type="ECO:0000256" key="1">
    <source>
        <dbReference type="SAM" id="MobiDB-lite"/>
    </source>
</evidence>
<keyword evidence="3" id="KW-1185">Reference proteome</keyword>
<feature type="region of interest" description="Disordered" evidence="1">
    <location>
        <begin position="130"/>
        <end position="173"/>
    </location>
</feature>
<reference evidence="2 3" key="1">
    <citation type="submission" date="2019-12" db="EMBL/GenBank/DDBJ databases">
        <title>Draft genome sequence of the ascomycete Xylaria multiplex DSM 110363.</title>
        <authorList>
            <person name="Buettner E."/>
            <person name="Kellner H."/>
        </authorList>
    </citation>
    <scope>NUCLEOTIDE SEQUENCE [LARGE SCALE GENOMIC DNA]</scope>
    <source>
        <strain evidence="2 3">DSM 110363</strain>
    </source>
</reference>
<dbReference type="InParanoid" id="A0A7C8J4E0"/>
<dbReference type="OrthoDB" id="4179406at2759"/>
<evidence type="ECO:0000313" key="3">
    <source>
        <dbReference type="Proteomes" id="UP000481858"/>
    </source>
</evidence>
<dbReference type="EMBL" id="WUBL01000023">
    <property type="protein sequence ID" value="KAF2970439.1"/>
    <property type="molecule type" value="Genomic_DNA"/>
</dbReference>
<accession>A0A7C8J4E0</accession>
<protein>
    <submittedName>
        <fullName evidence="2">Uncharacterized protein</fullName>
    </submittedName>
</protein>
<gene>
    <name evidence="2" type="ORF">GQX73_g3101</name>
</gene>